<dbReference type="PANTHER" id="PTHR12110">
    <property type="entry name" value="HYDROXYPYRUVATE ISOMERASE"/>
    <property type="match status" value="1"/>
</dbReference>
<protein>
    <submittedName>
        <fullName evidence="2">TIM barrel protein</fullName>
    </submittedName>
</protein>
<organism evidence="2 3">
    <name type="scientific">Pseudonocardia ailaonensis</name>
    <dbReference type="NCBI Taxonomy" id="367279"/>
    <lineage>
        <taxon>Bacteria</taxon>
        <taxon>Bacillati</taxon>
        <taxon>Actinomycetota</taxon>
        <taxon>Actinomycetes</taxon>
        <taxon>Pseudonocardiales</taxon>
        <taxon>Pseudonocardiaceae</taxon>
        <taxon>Pseudonocardia</taxon>
    </lineage>
</organism>
<dbReference type="RefSeq" id="WP_344422803.1">
    <property type="nucleotide sequence ID" value="NZ_BAAAQK010000022.1"/>
</dbReference>
<name>A0ABN2NGA1_9PSEU</name>
<reference evidence="2 3" key="1">
    <citation type="journal article" date="2019" name="Int. J. Syst. Evol. Microbiol.">
        <title>The Global Catalogue of Microorganisms (GCM) 10K type strain sequencing project: providing services to taxonomists for standard genome sequencing and annotation.</title>
        <authorList>
            <consortium name="The Broad Institute Genomics Platform"/>
            <consortium name="The Broad Institute Genome Sequencing Center for Infectious Disease"/>
            <person name="Wu L."/>
            <person name="Ma J."/>
        </authorList>
    </citation>
    <scope>NUCLEOTIDE SEQUENCE [LARGE SCALE GENOMIC DNA]</scope>
    <source>
        <strain evidence="2 3">JCM 16009</strain>
    </source>
</reference>
<evidence type="ECO:0000313" key="3">
    <source>
        <dbReference type="Proteomes" id="UP001500449"/>
    </source>
</evidence>
<accession>A0ABN2NGA1</accession>
<gene>
    <name evidence="2" type="ORF">GCM10009836_53520</name>
</gene>
<dbReference type="InterPro" id="IPR013022">
    <property type="entry name" value="Xyl_isomerase-like_TIM-brl"/>
</dbReference>
<comment type="caution">
    <text evidence="2">The sequence shown here is derived from an EMBL/GenBank/DDBJ whole genome shotgun (WGS) entry which is preliminary data.</text>
</comment>
<dbReference type="PANTHER" id="PTHR12110:SF48">
    <property type="entry name" value="BLL3656 PROTEIN"/>
    <property type="match status" value="1"/>
</dbReference>
<dbReference type="InterPro" id="IPR036237">
    <property type="entry name" value="Xyl_isomerase-like_sf"/>
</dbReference>
<sequence>MTSHANELSLAAGTVLDAGPAGTLRAAASAGFDAAGLRLDPAAVTPAEAAELRGLADDLGVRVLDLEVVRLGPAGSLDDHLRLLELAGILGARYLLTTSGHPDPSATTADLERLCAAAAGGPTLVAFEFMMFTAVGTLAEALTLTPPEAVVLVDPLHLHRGGTAPEAIAGLTAERLGYLQLCDAPAAAPGDGGPEALANEARHHRLPPGAGDLPLAALFAHAPAGLPLSVEVQSEDLTARFDPPARAKHLLELARSFLGSL</sequence>
<dbReference type="Proteomes" id="UP001500449">
    <property type="component" value="Unassembled WGS sequence"/>
</dbReference>
<evidence type="ECO:0000313" key="2">
    <source>
        <dbReference type="EMBL" id="GAA1866413.1"/>
    </source>
</evidence>
<dbReference type="Gene3D" id="3.20.20.150">
    <property type="entry name" value="Divalent-metal-dependent TIM barrel enzymes"/>
    <property type="match status" value="1"/>
</dbReference>
<feature type="domain" description="Xylose isomerase-like TIM barrel" evidence="1">
    <location>
        <begin position="24"/>
        <end position="255"/>
    </location>
</feature>
<dbReference type="InterPro" id="IPR050312">
    <property type="entry name" value="IolE/XylAMocC-like"/>
</dbReference>
<keyword evidence="3" id="KW-1185">Reference proteome</keyword>
<evidence type="ECO:0000259" key="1">
    <source>
        <dbReference type="Pfam" id="PF01261"/>
    </source>
</evidence>
<dbReference type="EMBL" id="BAAAQK010000022">
    <property type="protein sequence ID" value="GAA1866413.1"/>
    <property type="molecule type" value="Genomic_DNA"/>
</dbReference>
<dbReference type="SUPFAM" id="SSF51658">
    <property type="entry name" value="Xylose isomerase-like"/>
    <property type="match status" value="1"/>
</dbReference>
<dbReference type="Pfam" id="PF01261">
    <property type="entry name" value="AP_endonuc_2"/>
    <property type="match status" value="1"/>
</dbReference>
<proteinExistence type="predicted"/>